<keyword evidence="3 6" id="KW-0812">Transmembrane</keyword>
<evidence type="ECO:0000256" key="2">
    <source>
        <dbReference type="ARBA" id="ARBA00022475"/>
    </source>
</evidence>
<dbReference type="GO" id="GO:0005886">
    <property type="term" value="C:plasma membrane"/>
    <property type="evidence" value="ECO:0007669"/>
    <property type="project" value="UniProtKB-SubCell"/>
</dbReference>
<evidence type="ECO:0000259" key="7">
    <source>
        <dbReference type="Pfam" id="PF06271"/>
    </source>
</evidence>
<evidence type="ECO:0000313" key="8">
    <source>
        <dbReference type="EMBL" id="MBH0114086.1"/>
    </source>
</evidence>
<evidence type="ECO:0000256" key="3">
    <source>
        <dbReference type="ARBA" id="ARBA00022692"/>
    </source>
</evidence>
<evidence type="ECO:0000256" key="5">
    <source>
        <dbReference type="ARBA" id="ARBA00023136"/>
    </source>
</evidence>
<comment type="subcellular location">
    <subcellularLocation>
        <location evidence="1">Cell membrane</location>
        <topology evidence="1">Multi-pass membrane protein</topology>
    </subcellularLocation>
</comment>
<evidence type="ECO:0000256" key="4">
    <source>
        <dbReference type="ARBA" id="ARBA00022989"/>
    </source>
</evidence>
<dbReference type="PANTHER" id="PTHR36115:SF9">
    <property type="entry name" value="LMO1584 PROTEIN"/>
    <property type="match status" value="1"/>
</dbReference>
<name>A0A931MMF5_9SPHN</name>
<dbReference type="AlphaFoldDB" id="A0A931MMF5"/>
<organism evidence="8 9">
    <name type="scientific">Novosphingobium aureum</name>
    <dbReference type="NCBI Taxonomy" id="2792964"/>
    <lineage>
        <taxon>Bacteria</taxon>
        <taxon>Pseudomonadati</taxon>
        <taxon>Pseudomonadota</taxon>
        <taxon>Alphaproteobacteria</taxon>
        <taxon>Sphingomonadales</taxon>
        <taxon>Sphingomonadaceae</taxon>
        <taxon>Novosphingobium</taxon>
    </lineage>
</organism>
<keyword evidence="5 6" id="KW-0472">Membrane</keyword>
<evidence type="ECO:0000256" key="6">
    <source>
        <dbReference type="SAM" id="Phobius"/>
    </source>
</evidence>
<keyword evidence="2" id="KW-1003">Cell membrane</keyword>
<proteinExistence type="predicted"/>
<dbReference type="RefSeq" id="WP_197165137.1">
    <property type="nucleotide sequence ID" value="NZ_JADZGI010000002.1"/>
</dbReference>
<sequence>MVPYGGFWWRVLAAIIDGIVLQIAWSVISGVLGFGWMSEGYMTDFSGGGAMGASFYQPAGISLVTNWLYYALMESSKFQATVGKLAIGLVVTDLEGNRISFLRATGRYFAKILSAMIMLIGYIMVAFTARKQGLHDMLASTLVYKTRDPRELETGADVFA</sequence>
<reference evidence="8" key="1">
    <citation type="submission" date="2020-11" db="EMBL/GenBank/DDBJ databases">
        <title>Novosphingobium aureum sp. nov., a marine bacterium isolated from sediment of a salt flat.</title>
        <authorList>
            <person name="Yoo Y."/>
            <person name="Kim J.-J."/>
        </authorList>
    </citation>
    <scope>NUCLEOTIDE SEQUENCE</scope>
    <source>
        <strain evidence="8">YJ-S2-02</strain>
    </source>
</reference>
<dbReference type="InterPro" id="IPR051791">
    <property type="entry name" value="Pra-immunoreactive"/>
</dbReference>
<accession>A0A931MMF5</accession>
<comment type="caution">
    <text evidence="8">The sequence shown here is derived from an EMBL/GenBank/DDBJ whole genome shotgun (WGS) entry which is preliminary data.</text>
</comment>
<feature type="domain" description="RDD" evidence="7">
    <location>
        <begin position="4"/>
        <end position="139"/>
    </location>
</feature>
<feature type="transmembrane region" description="Helical" evidence="6">
    <location>
        <begin position="55"/>
        <end position="72"/>
    </location>
</feature>
<dbReference type="Proteomes" id="UP000617634">
    <property type="component" value="Unassembled WGS sequence"/>
</dbReference>
<evidence type="ECO:0000256" key="1">
    <source>
        <dbReference type="ARBA" id="ARBA00004651"/>
    </source>
</evidence>
<keyword evidence="4 6" id="KW-1133">Transmembrane helix</keyword>
<feature type="transmembrane region" description="Helical" evidence="6">
    <location>
        <begin position="108"/>
        <end position="129"/>
    </location>
</feature>
<protein>
    <submittedName>
        <fullName evidence="8">RDD family protein</fullName>
    </submittedName>
</protein>
<feature type="transmembrane region" description="Helical" evidence="6">
    <location>
        <begin position="7"/>
        <end position="35"/>
    </location>
</feature>
<dbReference type="Pfam" id="PF06271">
    <property type="entry name" value="RDD"/>
    <property type="match status" value="1"/>
</dbReference>
<dbReference type="PANTHER" id="PTHR36115">
    <property type="entry name" value="PROLINE-RICH ANTIGEN HOMOLOG-RELATED"/>
    <property type="match status" value="1"/>
</dbReference>
<dbReference type="InterPro" id="IPR010432">
    <property type="entry name" value="RDD"/>
</dbReference>
<keyword evidence="9" id="KW-1185">Reference proteome</keyword>
<dbReference type="EMBL" id="JADZGI010000002">
    <property type="protein sequence ID" value="MBH0114086.1"/>
    <property type="molecule type" value="Genomic_DNA"/>
</dbReference>
<gene>
    <name evidence="8" type="ORF">I5E68_14165</name>
</gene>
<evidence type="ECO:0000313" key="9">
    <source>
        <dbReference type="Proteomes" id="UP000617634"/>
    </source>
</evidence>